<dbReference type="EMBL" id="AP018448">
    <property type="protein sequence ID" value="BBC30590.1"/>
    <property type="molecule type" value="Genomic_DNA"/>
</dbReference>
<evidence type="ECO:0000256" key="1">
    <source>
        <dbReference type="SAM" id="Phobius"/>
    </source>
</evidence>
<keyword evidence="3" id="KW-1185">Reference proteome</keyword>
<keyword evidence="1" id="KW-0812">Transmembrane</keyword>
<dbReference type="Proteomes" id="UP001321542">
    <property type="component" value="Chromosome"/>
</dbReference>
<sequence>MEFRIKVECADVEDATAAELTREFADWLVEDRSVGAHADIRKIRPPSSDGGMSGDAVAWIALATSSGFSVATLVYAHLAFRASLPSRLRGTTRLIVERNGVRATIEGESPEAVAQLARALQTGDSTPLV</sequence>
<name>A0ABM7F451_9ACTN</name>
<organism evidence="2 3">
    <name type="scientific">Streptomyces graminofaciens</name>
    <dbReference type="NCBI Taxonomy" id="68212"/>
    <lineage>
        <taxon>Bacteria</taxon>
        <taxon>Bacillati</taxon>
        <taxon>Actinomycetota</taxon>
        <taxon>Actinomycetes</taxon>
        <taxon>Kitasatosporales</taxon>
        <taxon>Streptomycetaceae</taxon>
        <taxon>Streptomyces</taxon>
    </lineage>
</organism>
<gene>
    <name evidence="2" type="ORF">SGFS_018840</name>
</gene>
<protein>
    <submittedName>
        <fullName evidence="2">Uncharacterized protein</fullName>
    </submittedName>
</protein>
<dbReference type="InterPro" id="IPR045428">
    <property type="entry name" value="EACC1"/>
</dbReference>
<keyword evidence="1" id="KW-1133">Transmembrane helix</keyword>
<dbReference type="RefSeq" id="WP_286249285.1">
    <property type="nucleotide sequence ID" value="NZ_AP018448.1"/>
</dbReference>
<reference evidence="2 3" key="2">
    <citation type="journal article" date="2023" name="ChemBioChem">
        <title>Acyltransferase Domain Exchange between Two Independent Type I Polyketide Synthases in the Same Producer Strain of Macrolide Antibiotics.</title>
        <authorList>
            <person name="Kudo F."/>
            <person name="Kishikawa K."/>
            <person name="Tsuboi K."/>
            <person name="Kido T."/>
            <person name="Usui T."/>
            <person name="Hashimoto J."/>
            <person name="Shin-Ya K."/>
            <person name="Miyanaga A."/>
            <person name="Eguchi T."/>
        </authorList>
    </citation>
    <scope>NUCLEOTIDE SEQUENCE [LARGE SCALE GENOMIC DNA]</scope>
    <source>
        <strain evidence="2 3">A-8890</strain>
    </source>
</reference>
<feature type="transmembrane region" description="Helical" evidence="1">
    <location>
        <begin position="56"/>
        <end position="80"/>
    </location>
</feature>
<evidence type="ECO:0000313" key="3">
    <source>
        <dbReference type="Proteomes" id="UP001321542"/>
    </source>
</evidence>
<proteinExistence type="predicted"/>
<evidence type="ECO:0000313" key="2">
    <source>
        <dbReference type="EMBL" id="BBC30590.1"/>
    </source>
</evidence>
<keyword evidence="1" id="KW-0472">Membrane</keyword>
<reference evidence="2 3" key="1">
    <citation type="journal article" date="2010" name="ChemBioChem">
        <title>Cloning and characterization of the biosynthetic gene cluster of 16-membered macrolide antibiotic FD-891: involvement of a dual functional cytochrome P450 monooxygenase catalyzing epoxidation and hydroxylation.</title>
        <authorList>
            <person name="Kudo F."/>
            <person name="Motegi A."/>
            <person name="Mizoue K."/>
            <person name="Eguchi T."/>
        </authorList>
    </citation>
    <scope>NUCLEOTIDE SEQUENCE [LARGE SCALE GENOMIC DNA]</scope>
    <source>
        <strain evidence="2 3">A-8890</strain>
    </source>
</reference>
<accession>A0ABM7F451</accession>
<dbReference type="Pfam" id="PF19953">
    <property type="entry name" value="EACC1"/>
    <property type="match status" value="1"/>
</dbReference>